<evidence type="ECO:0000256" key="7">
    <source>
        <dbReference type="SAM" id="MobiDB-lite"/>
    </source>
</evidence>
<keyword evidence="10" id="KW-1185">Reference proteome</keyword>
<dbReference type="Gene3D" id="1.25.10.10">
    <property type="entry name" value="Leucine-rich Repeat Variant"/>
    <property type="match status" value="1"/>
</dbReference>
<proteinExistence type="inferred from homology"/>
<dbReference type="GO" id="GO:0010468">
    <property type="term" value="P:regulation of gene expression"/>
    <property type="evidence" value="ECO:0007669"/>
    <property type="project" value="InterPro"/>
</dbReference>
<feature type="region of interest" description="Disordered" evidence="7">
    <location>
        <begin position="169"/>
        <end position="193"/>
    </location>
</feature>
<dbReference type="GO" id="GO:0034087">
    <property type="term" value="P:establishment of mitotic sister chromatid cohesion"/>
    <property type="evidence" value="ECO:0007669"/>
    <property type="project" value="TreeGrafter"/>
</dbReference>
<keyword evidence="4 6" id="KW-0539">Nucleus</keyword>
<gene>
    <name evidence="9" type="ORF">FA14DRAFT_162087</name>
</gene>
<feature type="compositionally biased region" description="Low complexity" evidence="7">
    <location>
        <begin position="69"/>
        <end position="98"/>
    </location>
</feature>
<accession>A0A316V8L2</accession>
<dbReference type="SUPFAM" id="SSF48371">
    <property type="entry name" value="ARM repeat"/>
    <property type="match status" value="1"/>
</dbReference>
<comment type="subcellular location">
    <subcellularLocation>
        <location evidence="1 6">Nucleus</location>
    </subcellularLocation>
</comment>
<name>A0A316V8L2_9BASI</name>
<sequence>MPSTSKSAQRRVEVIEVHDSSAEPTVDSDYTLSADTPSDDSDDIYVDAPDSEDEDEYDAGSEEITLLPTRRSQSLSPSKSSTSGLSRSSRSAASSQGRTPYERMMECILDILEADDELPETEGSNTQKEIPQGSKTFFHYLNSDVAVLRPDVLLKINALLRQYAVHIPSSERRSNDASGSSNPSSTTSDFELRVEPEVMSRLLKILHRSIADQESIDPFASSKKRAGSNKVSKDHKKKRARLTSSSPTKEAHTSGNTYDDDEDEHAHDDISSVAGKLSQLVYAGTAAHCAFTILSSNIVDDSLRCEEIMLPYMHTLRLVIQRCFLPFVQACVGTSSSYSSLTLNEIVQTLGASGRNQKRGKATSKDTATIARMDGTEKCRINLARMMETLQNTLSQLQALSNITSTWKISEPCLAIVAGSILPIFSVPEPEANPSLESLKIGKAAWASLRKGNEKSFLPIVRAPAFNALYGIFQRCDPGQHTFIVNSILDHITGIQEMSKNTHRQYGLENGKSIHSISALMIRLVQSFNKPVQTTEKSFDQLLEMSQESVASREEKAEENAKVYDTETMRKQLDGPRNLARLIAEGLLQRIKQKKAVKTGAGAEVCSSTMLEWLSHDLLETVFLLKWPGASLILSQMCRLFMACYEEKQTSPELRGIAIEFLGQVAAHMQASQARLRELNSNAQSNRSAIDKLNMSIDSQDHQPLLVLEEAYSKLILNLRQQSDSKRNRSDGPARFLEAQWGVELAYLHRKIIERLEVSQAGLSNEHEENGGFGRMVSALDDAFERCSDISSDTISHKHGKQKMEQDKAESVQQLFESVVHTFNYMIPCESLVDVLLDASGGPVASNRGKALRALGNISHADQYFLQNGEVRLAIQRCLLDESVNVRDNAVGLLGKFVLNNPNYIEPLLPSLKAKIEDTGLLVRKRVLRLMGDIYHKTQNETVKSACAIEIVRCVHDEEQSIQDLAISIISGLWFSSVDQSEATKGRKISTDDAMMTEEAEEGMNQEMIVKIASLSSVADGNTGRAPPLEVAIRRLLDDGSTSHQTKTQLYNIVDTLCNMIGNTLTQPSEQEVARYGRTLTLLVRVHPESITVSHSKLLLPCIRPCSTVAELSLLASLLSVYTTSLPKLPKIALSFAQQLQDALRPLISQPSPHLPILSELMQCYGAVISHHTHDYAILVKTLQQCHRLLCGLVSKARSRKVVAVADRNDAVIIRLTALLVESVDFDRVRNREVNMAPSIDVVTRRSIKDEIVTLFLRLFENSSFVPHALNGIRFMARGFPDLLTRENVRERLSHILSDGNVNEKAIVVRALADVLVVDEGKHTTKAVQAGFGELVGNTESSANPISFEIVQTYLDVIVPLVHEPELQACILEIIQHIIMRGMCHPMQCLPCLVSLETQIDVPTISLKAQQLHKNLVQKTGSNISFRYAQCAKSAWEMHVRQRNGDAVLARGAISHRSVLQPWYDIILDHQPKQARMDILAAFIKAFDVQPSTSECSQSEVQRARFMAEAISVLDFKMMDEVQLILDNLQEILNLSGEQVRVFAMEEIEVDGEDERDEDELDEEEIDRVIAFGRMSMILSFAYLLRYHLMEQYGISESRSQNTSATAKASTKVATRKFAPSTISWRDLPRATQPMSLSYKMAKQELTNFDNLFSA</sequence>
<evidence type="ECO:0000256" key="2">
    <source>
        <dbReference type="ARBA" id="ARBA00009252"/>
    </source>
</evidence>
<dbReference type="PANTHER" id="PTHR21704:SF18">
    <property type="entry name" value="NIPPED-B-LIKE PROTEIN"/>
    <property type="match status" value="1"/>
</dbReference>
<evidence type="ECO:0000256" key="5">
    <source>
        <dbReference type="ARBA" id="ARBA00023306"/>
    </source>
</evidence>
<dbReference type="Proteomes" id="UP000245771">
    <property type="component" value="Unassembled WGS sequence"/>
</dbReference>
<organism evidence="9 10">
    <name type="scientific">Meira miltonrushii</name>
    <dbReference type="NCBI Taxonomy" id="1280837"/>
    <lineage>
        <taxon>Eukaryota</taxon>
        <taxon>Fungi</taxon>
        <taxon>Dikarya</taxon>
        <taxon>Basidiomycota</taxon>
        <taxon>Ustilaginomycotina</taxon>
        <taxon>Exobasidiomycetes</taxon>
        <taxon>Exobasidiales</taxon>
        <taxon>Brachybasidiaceae</taxon>
        <taxon>Meira</taxon>
    </lineage>
</organism>
<dbReference type="InterPro" id="IPR024986">
    <property type="entry name" value="Nipped-B_C"/>
</dbReference>
<feature type="domain" description="Sister chromatid cohesion C-terminal" evidence="8">
    <location>
        <begin position="1349"/>
        <end position="1531"/>
    </location>
</feature>
<dbReference type="GO" id="GO:0140588">
    <property type="term" value="P:chromatin looping"/>
    <property type="evidence" value="ECO:0007669"/>
    <property type="project" value="InterPro"/>
</dbReference>
<dbReference type="InterPro" id="IPR016024">
    <property type="entry name" value="ARM-type_fold"/>
</dbReference>
<feature type="region of interest" description="Disordered" evidence="7">
    <location>
        <begin position="217"/>
        <end position="267"/>
    </location>
</feature>
<feature type="region of interest" description="Disordered" evidence="7">
    <location>
        <begin position="1"/>
        <end position="100"/>
    </location>
</feature>
<feature type="compositionally biased region" description="Low complexity" evidence="7">
    <location>
        <begin position="176"/>
        <end position="189"/>
    </location>
</feature>
<dbReference type="GO" id="GO:0090694">
    <property type="term" value="C:Scc2-Scc4 cohesin loading complex"/>
    <property type="evidence" value="ECO:0007669"/>
    <property type="project" value="TreeGrafter"/>
</dbReference>
<dbReference type="InterPro" id="IPR026003">
    <property type="entry name" value="Cohesin_HEAT"/>
</dbReference>
<evidence type="ECO:0000313" key="9">
    <source>
        <dbReference type="EMBL" id="PWN32821.1"/>
    </source>
</evidence>
<dbReference type="GO" id="GO:0071169">
    <property type="term" value="P:establishment of protein localization to chromatin"/>
    <property type="evidence" value="ECO:0007669"/>
    <property type="project" value="TreeGrafter"/>
</dbReference>
<dbReference type="FunCoup" id="A0A316V8L2">
    <property type="interactions" value="148"/>
</dbReference>
<dbReference type="GO" id="GO:0003682">
    <property type="term" value="F:chromatin binding"/>
    <property type="evidence" value="ECO:0007669"/>
    <property type="project" value="TreeGrafter"/>
</dbReference>
<dbReference type="InterPro" id="IPR011989">
    <property type="entry name" value="ARM-like"/>
</dbReference>
<protein>
    <recommendedName>
        <fullName evidence="6">Sister chromatid cohesion protein</fullName>
    </recommendedName>
</protein>
<dbReference type="Pfam" id="PF12830">
    <property type="entry name" value="Nipped-B_C"/>
    <property type="match status" value="1"/>
</dbReference>
<evidence type="ECO:0000313" key="10">
    <source>
        <dbReference type="Proteomes" id="UP000245771"/>
    </source>
</evidence>
<dbReference type="GeneID" id="37021203"/>
<dbReference type="InterPro" id="IPR033031">
    <property type="entry name" value="Scc2/Nipped-B"/>
</dbReference>
<feature type="compositionally biased region" description="Basic residues" evidence="7">
    <location>
        <begin position="222"/>
        <end position="241"/>
    </location>
</feature>
<feature type="compositionally biased region" description="Basic and acidic residues" evidence="7">
    <location>
        <begin position="10"/>
        <end position="21"/>
    </location>
</feature>
<keyword evidence="5 6" id="KW-0131">Cell cycle</keyword>
<dbReference type="RefSeq" id="XP_025353123.1">
    <property type="nucleotide sequence ID" value="XM_025499422.1"/>
</dbReference>
<dbReference type="PANTHER" id="PTHR21704">
    <property type="entry name" value="NIPPED-B-LIKE PROTEIN DELANGIN SCC2-RELATED"/>
    <property type="match status" value="1"/>
</dbReference>
<feature type="compositionally biased region" description="Polar residues" evidence="7">
    <location>
        <begin position="242"/>
        <end position="257"/>
    </location>
</feature>
<evidence type="ECO:0000259" key="8">
    <source>
        <dbReference type="Pfam" id="PF12830"/>
    </source>
</evidence>
<dbReference type="GO" id="GO:0061775">
    <property type="term" value="F:cohesin loader activity"/>
    <property type="evidence" value="ECO:0007669"/>
    <property type="project" value="InterPro"/>
</dbReference>
<comment type="similarity">
    <text evidence="2 6">Belongs to the SCC2/Nipped-B family.</text>
</comment>
<dbReference type="EMBL" id="KZ819605">
    <property type="protein sequence ID" value="PWN32821.1"/>
    <property type="molecule type" value="Genomic_DNA"/>
</dbReference>
<dbReference type="STRING" id="1280837.A0A316V8L2"/>
<dbReference type="Pfam" id="PF12765">
    <property type="entry name" value="Cohesin_HEAT"/>
    <property type="match status" value="1"/>
</dbReference>
<dbReference type="OrthoDB" id="418242at2759"/>
<keyword evidence="3 6" id="KW-0677">Repeat</keyword>
<evidence type="ECO:0000256" key="6">
    <source>
        <dbReference type="RuleBase" id="RU364107"/>
    </source>
</evidence>
<dbReference type="GO" id="GO:1990414">
    <property type="term" value="P:replication-born double-strand break repair via sister chromatid exchange"/>
    <property type="evidence" value="ECO:0007669"/>
    <property type="project" value="TreeGrafter"/>
</dbReference>
<dbReference type="InParanoid" id="A0A316V8L2"/>
<evidence type="ECO:0000256" key="1">
    <source>
        <dbReference type="ARBA" id="ARBA00004123"/>
    </source>
</evidence>
<evidence type="ECO:0000256" key="3">
    <source>
        <dbReference type="ARBA" id="ARBA00022737"/>
    </source>
</evidence>
<evidence type="ECO:0000256" key="4">
    <source>
        <dbReference type="ARBA" id="ARBA00023242"/>
    </source>
</evidence>
<feature type="compositionally biased region" description="Acidic residues" evidence="7">
    <location>
        <begin position="37"/>
        <end position="61"/>
    </location>
</feature>
<reference evidence="9 10" key="1">
    <citation type="journal article" date="2018" name="Mol. Biol. Evol.">
        <title>Broad Genomic Sampling Reveals a Smut Pathogenic Ancestry of the Fungal Clade Ustilaginomycotina.</title>
        <authorList>
            <person name="Kijpornyongpan T."/>
            <person name="Mondo S.J."/>
            <person name="Barry K."/>
            <person name="Sandor L."/>
            <person name="Lee J."/>
            <person name="Lipzen A."/>
            <person name="Pangilinan J."/>
            <person name="LaButti K."/>
            <person name="Hainaut M."/>
            <person name="Henrissat B."/>
            <person name="Grigoriev I.V."/>
            <person name="Spatafora J.W."/>
            <person name="Aime M.C."/>
        </authorList>
    </citation>
    <scope>NUCLEOTIDE SEQUENCE [LARGE SCALE GENOMIC DNA]</scope>
    <source>
        <strain evidence="9 10">MCA 3882</strain>
    </source>
</reference>